<dbReference type="Proteomes" id="UP001377567">
    <property type="component" value="Unassembled WGS sequence"/>
</dbReference>
<gene>
    <name evidence="1" type="ORF">DAKH74_033310</name>
</gene>
<evidence type="ECO:0000313" key="2">
    <source>
        <dbReference type="Proteomes" id="UP001377567"/>
    </source>
</evidence>
<keyword evidence="2" id="KW-1185">Reference proteome</keyword>
<protein>
    <submittedName>
        <fullName evidence="1">Om45 protein</fullName>
    </submittedName>
</protein>
<dbReference type="EMBL" id="BTGD01000010">
    <property type="protein sequence ID" value="GMM56715.1"/>
    <property type="molecule type" value="Genomic_DNA"/>
</dbReference>
<comment type="caution">
    <text evidence="1">The sequence shown here is derived from an EMBL/GenBank/DDBJ whole genome shotgun (WGS) entry which is preliminary data.</text>
</comment>
<accession>A0AAV5RZ68</accession>
<reference evidence="1 2" key="1">
    <citation type="journal article" date="2023" name="Elife">
        <title>Identification of key yeast species and microbe-microbe interactions impacting larval growth of Drosophila in the wild.</title>
        <authorList>
            <person name="Mure A."/>
            <person name="Sugiura Y."/>
            <person name="Maeda R."/>
            <person name="Honda K."/>
            <person name="Sakurai N."/>
            <person name="Takahashi Y."/>
            <person name="Watada M."/>
            <person name="Katoh T."/>
            <person name="Gotoh A."/>
            <person name="Gotoh Y."/>
            <person name="Taniguchi I."/>
            <person name="Nakamura K."/>
            <person name="Hayashi T."/>
            <person name="Katayama T."/>
            <person name="Uemura T."/>
            <person name="Hattori Y."/>
        </authorList>
    </citation>
    <scope>NUCLEOTIDE SEQUENCE [LARGE SCALE GENOMIC DNA]</scope>
    <source>
        <strain evidence="1 2">KH-74</strain>
    </source>
</reference>
<name>A0AAV5RZ68_MAUHU</name>
<dbReference type="AlphaFoldDB" id="A0AAV5RZ68"/>
<sequence length="242" mass="26670">MPNSWYENLTKGIKDDTSALMTAFGRSPSDESEYLHVSNVVSVSPDGTEHTLSKTIFNKSFAEIERAKALAINEYDTANRRYTDLLADKSAPAADKAALEAELRQRRAALSEISAEYNAYHDRDFNRVTDTITLRAAHPAVNSDLIAGQSVYGWGETAQQLGQEEIAQHELDSSADPSAAQLRLNELRKITKNGWFSFNSDTTPRETALAEGALKGLRGWGENAEDFAKDELRDAKLQAGSK</sequence>
<proteinExistence type="predicted"/>
<organism evidence="1 2">
    <name type="scientific">Maudiozyma humilis</name>
    <name type="common">Sour dough yeast</name>
    <name type="synonym">Kazachstania humilis</name>
    <dbReference type="NCBI Taxonomy" id="51915"/>
    <lineage>
        <taxon>Eukaryota</taxon>
        <taxon>Fungi</taxon>
        <taxon>Dikarya</taxon>
        <taxon>Ascomycota</taxon>
        <taxon>Saccharomycotina</taxon>
        <taxon>Saccharomycetes</taxon>
        <taxon>Saccharomycetales</taxon>
        <taxon>Saccharomycetaceae</taxon>
        <taxon>Maudiozyma</taxon>
    </lineage>
</organism>
<evidence type="ECO:0000313" key="1">
    <source>
        <dbReference type="EMBL" id="GMM56715.1"/>
    </source>
</evidence>